<dbReference type="EMBL" id="LAZL01000046">
    <property type="protein sequence ID" value="KMT63710.1"/>
    <property type="molecule type" value="Genomic_DNA"/>
</dbReference>
<name>A0A0J8GLM5_9ALTE</name>
<gene>
    <name evidence="1" type="ORF">XM47_18320</name>
</gene>
<dbReference type="AlphaFoldDB" id="A0A0J8GLM5"/>
<accession>A0A0J8GLM5</accession>
<organism evidence="1 2">
    <name type="scientific">Catenovulum maritimum</name>
    <dbReference type="NCBI Taxonomy" id="1513271"/>
    <lineage>
        <taxon>Bacteria</taxon>
        <taxon>Pseudomonadati</taxon>
        <taxon>Pseudomonadota</taxon>
        <taxon>Gammaproteobacteria</taxon>
        <taxon>Alteromonadales</taxon>
        <taxon>Alteromonadaceae</taxon>
        <taxon>Catenovulum</taxon>
    </lineage>
</organism>
<dbReference type="RefSeq" id="WP_048695864.1">
    <property type="nucleotide sequence ID" value="NZ_KQ130516.1"/>
</dbReference>
<proteinExistence type="predicted"/>
<reference evidence="1 2" key="1">
    <citation type="submission" date="2015-04" db="EMBL/GenBank/DDBJ databases">
        <title>Draft Genome Sequence of the Novel Agar-Digesting Marine Bacterium Q1.</title>
        <authorList>
            <person name="Li Y."/>
            <person name="Li D."/>
            <person name="Chen G."/>
            <person name="Du Z."/>
        </authorList>
    </citation>
    <scope>NUCLEOTIDE SEQUENCE [LARGE SCALE GENOMIC DNA]</scope>
    <source>
        <strain evidence="1 2">Q1</strain>
    </source>
</reference>
<dbReference type="Proteomes" id="UP000037600">
    <property type="component" value="Unassembled WGS sequence"/>
</dbReference>
<comment type="caution">
    <text evidence="1">The sequence shown here is derived from an EMBL/GenBank/DDBJ whole genome shotgun (WGS) entry which is preliminary data.</text>
</comment>
<sequence>MYNSKGKVCYWSGSFAKIGIHGDQVMIHVTMLSYHKVLSNIEEIAIKKSFPWKYLNIKLDSGERVKIYIEPDQLKSIEPYLVRFNRIDT</sequence>
<keyword evidence="2" id="KW-1185">Reference proteome</keyword>
<protein>
    <submittedName>
        <fullName evidence="1">Uncharacterized protein</fullName>
    </submittedName>
</protein>
<evidence type="ECO:0000313" key="2">
    <source>
        <dbReference type="Proteomes" id="UP000037600"/>
    </source>
</evidence>
<evidence type="ECO:0000313" key="1">
    <source>
        <dbReference type="EMBL" id="KMT63710.1"/>
    </source>
</evidence>